<dbReference type="Pfam" id="PF09250">
    <property type="entry name" value="Prim-Pol"/>
    <property type="match status" value="1"/>
</dbReference>
<organism evidence="3 4">
    <name type="scientific">Actinomadura gamaensis</name>
    <dbReference type="NCBI Taxonomy" id="1763541"/>
    <lineage>
        <taxon>Bacteria</taxon>
        <taxon>Bacillati</taxon>
        <taxon>Actinomycetota</taxon>
        <taxon>Actinomycetes</taxon>
        <taxon>Streptosporangiales</taxon>
        <taxon>Thermomonosporaceae</taxon>
        <taxon>Actinomadura</taxon>
    </lineage>
</organism>
<keyword evidence="4" id="KW-1185">Reference proteome</keyword>
<feature type="domain" description="Primase C-terminal 1" evidence="1">
    <location>
        <begin position="237"/>
        <end position="304"/>
    </location>
</feature>
<dbReference type="RefSeq" id="WP_378259554.1">
    <property type="nucleotide sequence ID" value="NZ_JBHSIT010000008.1"/>
</dbReference>
<dbReference type="InterPro" id="IPR015330">
    <property type="entry name" value="DNA_primase/pol_bifunc_N"/>
</dbReference>
<dbReference type="Proteomes" id="UP001595872">
    <property type="component" value="Unassembled WGS sequence"/>
</dbReference>
<evidence type="ECO:0000259" key="2">
    <source>
        <dbReference type="SMART" id="SM00943"/>
    </source>
</evidence>
<name>A0ABV9U4Z2_9ACTN</name>
<evidence type="ECO:0000313" key="4">
    <source>
        <dbReference type="Proteomes" id="UP001595872"/>
    </source>
</evidence>
<dbReference type="SMART" id="SM00942">
    <property type="entry name" value="PriCT_1"/>
    <property type="match status" value="1"/>
</dbReference>
<evidence type="ECO:0000259" key="1">
    <source>
        <dbReference type="SMART" id="SM00942"/>
    </source>
</evidence>
<dbReference type="InterPro" id="IPR014820">
    <property type="entry name" value="PriCT_1"/>
</dbReference>
<reference evidence="4" key="1">
    <citation type="journal article" date="2019" name="Int. J. Syst. Evol. Microbiol.">
        <title>The Global Catalogue of Microorganisms (GCM) 10K type strain sequencing project: providing services to taxonomists for standard genome sequencing and annotation.</title>
        <authorList>
            <consortium name="The Broad Institute Genomics Platform"/>
            <consortium name="The Broad Institute Genome Sequencing Center for Infectious Disease"/>
            <person name="Wu L."/>
            <person name="Ma J."/>
        </authorList>
    </citation>
    <scope>NUCLEOTIDE SEQUENCE [LARGE SCALE GENOMIC DNA]</scope>
    <source>
        <strain evidence="4">KLKA75</strain>
    </source>
</reference>
<dbReference type="CDD" id="cd04859">
    <property type="entry name" value="Prim_Pol"/>
    <property type="match status" value="1"/>
</dbReference>
<protein>
    <submittedName>
        <fullName evidence="3">Bifunctional DNA primase/polymerase</fullName>
    </submittedName>
</protein>
<gene>
    <name evidence="3" type="ORF">ACFPCY_26560</name>
</gene>
<feature type="domain" description="DNA primase/polymerase bifunctional N-terminal" evidence="2">
    <location>
        <begin position="27"/>
        <end position="199"/>
    </location>
</feature>
<comment type="caution">
    <text evidence="3">The sequence shown here is derived from an EMBL/GenBank/DDBJ whole genome shotgun (WGS) entry which is preliminary data.</text>
</comment>
<dbReference type="SMART" id="SM00943">
    <property type="entry name" value="Prim-Pol"/>
    <property type="match status" value="1"/>
</dbReference>
<proteinExistence type="predicted"/>
<accession>A0ABV9U4Z2</accession>
<evidence type="ECO:0000313" key="3">
    <source>
        <dbReference type="EMBL" id="MFC4910901.1"/>
    </source>
</evidence>
<sequence length="308" mass="32532">MSTRTPHPHRPIDLAEAVPGPDAAVVARWLIARGMYVFTVDHPALPVCVGAHRPDAPCDGDRGKHPVGRWSQRATRDPAAIGRDLARGPRNLGIACKPSGLLVIDEDRPGAFTDFAHTLGEQVPATFTVDTAKGRHFYFAQPADGPLGNSPGALPDGIDVRGAAGQGGYVVAPGSLHQTGIRYTPVDSTAPVLTAPSWLTNVLRARPGQHTARHRPAQRPAVPAEGGRPFRVLCALVNTVLAATTGDRNNRLYWAACRMYEHADRGLFDEGAARAALADAAHHVGLGDSETEHTLDSARAMTAHGGAA</sequence>
<dbReference type="SUPFAM" id="SSF56747">
    <property type="entry name" value="Prim-pol domain"/>
    <property type="match status" value="1"/>
</dbReference>
<dbReference type="EMBL" id="JBHSIT010000008">
    <property type="protein sequence ID" value="MFC4910901.1"/>
    <property type="molecule type" value="Genomic_DNA"/>
</dbReference>